<gene>
    <name evidence="2" type="ORF">AC230_25760</name>
</gene>
<keyword evidence="1" id="KW-0812">Transmembrane</keyword>
<comment type="caution">
    <text evidence="2">The sequence shown here is derived from an EMBL/GenBank/DDBJ whole genome shotgun (WGS) entry which is preliminary data.</text>
</comment>
<name>A0A0K9X9K5_9ACTN</name>
<proteinExistence type="predicted"/>
<accession>A0A0K9X9K5</accession>
<feature type="transmembrane region" description="Helical" evidence="1">
    <location>
        <begin position="233"/>
        <end position="251"/>
    </location>
</feature>
<organism evidence="2 3">
    <name type="scientific">Streptomyces caatingaensis</name>
    <dbReference type="NCBI Taxonomy" id="1678637"/>
    <lineage>
        <taxon>Bacteria</taxon>
        <taxon>Bacillati</taxon>
        <taxon>Actinomycetota</taxon>
        <taxon>Actinomycetes</taxon>
        <taxon>Kitasatosporales</taxon>
        <taxon>Streptomycetaceae</taxon>
        <taxon>Streptomyces</taxon>
    </lineage>
</organism>
<keyword evidence="1" id="KW-0472">Membrane</keyword>
<sequence length="289" mass="32071">MVLLWVRRANGRRWMVRSMTAAAVSLQKALPEDPRRMWDSVYAAPRDNEWWIKIRQLARNLLLLAASLTAAALLGLPGQESRQVVLQRAGAEVATAIVAEPPRIVDKTYDDDDPSRVVSYRTAMTVSIPGGPTRLALEPVWTTKPRRVGQRISVLWAQGKPELGGYTARSEELTRLAKGKWDVDLLSVSADEPFGVVIGGIFGFVMLPWAFMFSLGLDEDDLSASSWSPVTQAVHALFALGVAYGCTPALVGRPAQGDLQRFWEAGGWFLIPFLIFTPVARMIREHFRN</sequence>
<feature type="transmembrane region" description="Helical" evidence="1">
    <location>
        <begin position="194"/>
        <end position="213"/>
    </location>
</feature>
<evidence type="ECO:0000313" key="3">
    <source>
        <dbReference type="Proteomes" id="UP000037288"/>
    </source>
</evidence>
<dbReference type="AlphaFoldDB" id="A0A0K9X9K5"/>
<dbReference type="Proteomes" id="UP000037288">
    <property type="component" value="Unassembled WGS sequence"/>
</dbReference>
<evidence type="ECO:0000313" key="2">
    <source>
        <dbReference type="EMBL" id="KNB50110.1"/>
    </source>
</evidence>
<feature type="transmembrane region" description="Helical" evidence="1">
    <location>
        <begin position="263"/>
        <end position="283"/>
    </location>
</feature>
<keyword evidence="1" id="KW-1133">Transmembrane helix</keyword>
<protein>
    <submittedName>
        <fullName evidence="2">Uncharacterized protein</fullName>
    </submittedName>
</protein>
<evidence type="ECO:0000256" key="1">
    <source>
        <dbReference type="SAM" id="Phobius"/>
    </source>
</evidence>
<keyword evidence="3" id="KW-1185">Reference proteome</keyword>
<reference evidence="3" key="1">
    <citation type="submission" date="2015-07" db="EMBL/GenBank/DDBJ databases">
        <title>Draft genome sequence of Streptomyces sp. CMAA 1322, a bacterium isolated from Caatinga biome, from dry forest semiarid of Brazil.</title>
        <authorList>
            <person name="Santos S.N."/>
            <person name="Gacesa R."/>
            <person name="Taketani R.G."/>
            <person name="Long P.F."/>
            <person name="Melo I.S."/>
        </authorList>
    </citation>
    <scope>NUCLEOTIDE SEQUENCE [LARGE SCALE GENOMIC DNA]</scope>
    <source>
        <strain evidence="3">CMAA 1322</strain>
    </source>
</reference>
<dbReference type="EMBL" id="LFXA01000017">
    <property type="protein sequence ID" value="KNB50110.1"/>
    <property type="molecule type" value="Genomic_DNA"/>
</dbReference>
<dbReference type="PATRIC" id="fig|1678637.3.peg.5502"/>